<dbReference type="Gene3D" id="1.20.960.10">
    <property type="entry name" value="Mitochondrial outer membrane translocase complex, subunit Tom20 domain"/>
    <property type="match status" value="1"/>
</dbReference>
<sequence length="177" mass="19314">MSQPSTRVIVTAAAAAVATGVLAYAVYFDYKRRSQAEFRRNLRRNERRVARQEKEAAQADAIAHRRRVKAAIDDAKAEGFPTGSDEKEAYFLEQVQAGELLGADPTKLFDAALAFYKALKVYPTPGDLIQVYDRTVPKPILDVLADMIAYDTSLKIGTSFTGTPGGPDADMPTVGLD</sequence>
<keyword evidence="9 14" id="KW-0472">Membrane</keyword>
<evidence type="ECO:0000256" key="5">
    <source>
        <dbReference type="ARBA" id="ARBA00022787"/>
    </source>
</evidence>
<feature type="coiled-coil region" evidence="15">
    <location>
        <begin position="35"/>
        <end position="62"/>
    </location>
</feature>
<evidence type="ECO:0000256" key="8">
    <source>
        <dbReference type="ARBA" id="ARBA00023128"/>
    </source>
</evidence>
<dbReference type="Pfam" id="PF02064">
    <property type="entry name" value="MAS20"/>
    <property type="match status" value="1"/>
</dbReference>
<dbReference type="FunFam" id="1.20.960.10:FF:000002">
    <property type="entry name" value="Mitochondrial import receptor subunit TOM20"/>
    <property type="match status" value="1"/>
</dbReference>
<evidence type="ECO:0000256" key="7">
    <source>
        <dbReference type="ARBA" id="ARBA00022989"/>
    </source>
</evidence>
<evidence type="ECO:0000256" key="9">
    <source>
        <dbReference type="ARBA" id="ARBA00023136"/>
    </source>
</evidence>
<evidence type="ECO:0000256" key="2">
    <source>
        <dbReference type="ARBA" id="ARBA00005792"/>
    </source>
</evidence>
<keyword evidence="17" id="KW-1185">Reference proteome</keyword>
<evidence type="ECO:0000256" key="11">
    <source>
        <dbReference type="ARBA" id="ARBA00068548"/>
    </source>
</evidence>
<organism evidence="16 17">
    <name type="scientific">Coniochaeta hoffmannii</name>
    <dbReference type="NCBI Taxonomy" id="91930"/>
    <lineage>
        <taxon>Eukaryota</taxon>
        <taxon>Fungi</taxon>
        <taxon>Dikarya</taxon>
        <taxon>Ascomycota</taxon>
        <taxon>Pezizomycotina</taxon>
        <taxon>Sordariomycetes</taxon>
        <taxon>Sordariomycetidae</taxon>
        <taxon>Coniochaetales</taxon>
        <taxon>Coniochaetaceae</taxon>
        <taxon>Coniochaeta</taxon>
    </lineage>
</organism>
<protein>
    <recommendedName>
        <fullName evidence="11">Mitochondrial import receptor subunit TOM20</fullName>
    </recommendedName>
    <alternativeName>
        <fullName evidence="10">Mitochondrial 20 kDa outer membrane protein</fullName>
    </alternativeName>
    <alternativeName>
        <fullName evidence="12">Mitochondrial import receptor subunit tom20</fullName>
    </alternativeName>
    <alternativeName>
        <fullName evidence="13">Translocase of outer membrane 20 kDa subunit</fullName>
    </alternativeName>
</protein>
<keyword evidence="5 14" id="KW-1000">Mitochondrion outer membrane</keyword>
<dbReference type="EMBL" id="JANBVN010000029">
    <property type="protein sequence ID" value="KAJ9160908.1"/>
    <property type="molecule type" value="Genomic_DNA"/>
</dbReference>
<keyword evidence="7" id="KW-1133">Transmembrane helix</keyword>
<evidence type="ECO:0000256" key="14">
    <source>
        <dbReference type="PIRNR" id="PIRNR037707"/>
    </source>
</evidence>
<keyword evidence="6" id="KW-0653">Protein transport</keyword>
<keyword evidence="3" id="KW-0813">Transport</keyword>
<evidence type="ECO:0000256" key="15">
    <source>
        <dbReference type="SAM" id="Coils"/>
    </source>
</evidence>
<keyword evidence="4" id="KW-0812">Transmembrane</keyword>
<evidence type="ECO:0000313" key="16">
    <source>
        <dbReference type="EMBL" id="KAJ9160908.1"/>
    </source>
</evidence>
<evidence type="ECO:0000256" key="3">
    <source>
        <dbReference type="ARBA" id="ARBA00022448"/>
    </source>
</evidence>
<dbReference type="GO" id="GO:0016031">
    <property type="term" value="P:tRNA import into mitochondrion"/>
    <property type="evidence" value="ECO:0007669"/>
    <property type="project" value="TreeGrafter"/>
</dbReference>
<proteinExistence type="inferred from homology"/>
<dbReference type="GO" id="GO:0030150">
    <property type="term" value="P:protein import into mitochondrial matrix"/>
    <property type="evidence" value="ECO:0007669"/>
    <property type="project" value="TreeGrafter"/>
</dbReference>
<dbReference type="Proteomes" id="UP001174691">
    <property type="component" value="Unassembled WGS sequence"/>
</dbReference>
<dbReference type="GO" id="GO:0008320">
    <property type="term" value="F:protein transmembrane transporter activity"/>
    <property type="evidence" value="ECO:0007669"/>
    <property type="project" value="TreeGrafter"/>
</dbReference>
<comment type="subcellular location">
    <subcellularLocation>
        <location evidence="1">Mitochondrion outer membrane</location>
        <topology evidence="1">Single-pass membrane protein</topology>
    </subcellularLocation>
</comment>
<keyword evidence="15" id="KW-0175">Coiled coil</keyword>
<dbReference type="PANTHER" id="PTHR12430:SF0">
    <property type="entry name" value="TRANSLOCASE OF OUTER MITOCHONDRIAL MEMBRANE 20"/>
    <property type="match status" value="1"/>
</dbReference>
<keyword evidence="8 14" id="KW-0496">Mitochondrion</keyword>
<keyword evidence="16" id="KW-0675">Receptor</keyword>
<dbReference type="PANTHER" id="PTHR12430">
    <property type="entry name" value="MITOCHONDRIAL IMPORT RECEPTOR SUBUNIT TOM20"/>
    <property type="match status" value="1"/>
</dbReference>
<evidence type="ECO:0000256" key="10">
    <source>
        <dbReference type="ARBA" id="ARBA00042705"/>
    </source>
</evidence>
<comment type="caution">
    <text evidence="16">The sequence shown here is derived from an EMBL/GenBank/DDBJ whole genome shotgun (WGS) entry which is preliminary data.</text>
</comment>
<evidence type="ECO:0000256" key="1">
    <source>
        <dbReference type="ARBA" id="ARBA00004572"/>
    </source>
</evidence>
<gene>
    <name evidence="16" type="ORF">NKR19_g2752</name>
</gene>
<evidence type="ECO:0000256" key="12">
    <source>
        <dbReference type="ARBA" id="ARBA00073975"/>
    </source>
</evidence>
<dbReference type="GO" id="GO:0030943">
    <property type="term" value="F:mitochondrion targeting sequence binding"/>
    <property type="evidence" value="ECO:0007669"/>
    <property type="project" value="TreeGrafter"/>
</dbReference>
<dbReference type="AlphaFoldDB" id="A0AA38S4W6"/>
<name>A0AA38S4W6_9PEZI</name>
<dbReference type="NCBIfam" id="TIGR00985">
    <property type="entry name" value="3a0801s04tom"/>
    <property type="match status" value="1"/>
</dbReference>
<evidence type="ECO:0000256" key="13">
    <source>
        <dbReference type="ARBA" id="ARBA00080405"/>
    </source>
</evidence>
<accession>A0AA38S4W6</accession>
<reference evidence="16" key="1">
    <citation type="submission" date="2022-07" db="EMBL/GenBank/DDBJ databases">
        <title>Fungi with potential for degradation of polypropylene.</title>
        <authorList>
            <person name="Gostincar C."/>
        </authorList>
    </citation>
    <scope>NUCLEOTIDE SEQUENCE</scope>
    <source>
        <strain evidence="16">EXF-13287</strain>
    </source>
</reference>
<dbReference type="InterPro" id="IPR023392">
    <property type="entry name" value="Tom20_dom_sf"/>
</dbReference>
<evidence type="ECO:0000313" key="17">
    <source>
        <dbReference type="Proteomes" id="UP001174691"/>
    </source>
</evidence>
<dbReference type="PIRSF" id="PIRSF037707">
    <property type="entry name" value="MAS20_rcpt"/>
    <property type="match status" value="1"/>
</dbReference>
<evidence type="ECO:0000256" key="4">
    <source>
        <dbReference type="ARBA" id="ARBA00022692"/>
    </source>
</evidence>
<evidence type="ECO:0000256" key="6">
    <source>
        <dbReference type="ARBA" id="ARBA00022927"/>
    </source>
</evidence>
<dbReference type="GO" id="GO:0006886">
    <property type="term" value="P:intracellular protein transport"/>
    <property type="evidence" value="ECO:0007669"/>
    <property type="project" value="InterPro"/>
</dbReference>
<dbReference type="GO" id="GO:0006605">
    <property type="term" value="P:protein targeting"/>
    <property type="evidence" value="ECO:0007669"/>
    <property type="project" value="InterPro"/>
</dbReference>
<dbReference type="PRINTS" id="PR00351">
    <property type="entry name" value="OM20RECEPTOR"/>
</dbReference>
<dbReference type="InterPro" id="IPR002056">
    <property type="entry name" value="MAS20"/>
</dbReference>
<comment type="similarity">
    <text evidence="2 14">Belongs to the Tom20 family.</text>
</comment>
<dbReference type="SUPFAM" id="SSF47157">
    <property type="entry name" value="Mitochondrial import receptor subunit Tom20"/>
    <property type="match status" value="1"/>
</dbReference>
<dbReference type="GO" id="GO:0005742">
    <property type="term" value="C:mitochondrial outer membrane translocase complex"/>
    <property type="evidence" value="ECO:0007669"/>
    <property type="project" value="UniProtKB-UniRule"/>
</dbReference>